<comment type="similarity">
    <text evidence="1">Belongs to the glycosyltransferase 2 family.</text>
</comment>
<dbReference type="InterPro" id="IPR029044">
    <property type="entry name" value="Nucleotide-diphossugar_trans"/>
</dbReference>
<keyword evidence="4" id="KW-1133">Transmembrane helix</keyword>
<sequence>MEFSVLMSVYYKEKSKYLDKALESVLIKQSVIPNEVVLVKDGLLTEELENVINKYKIMFRKKFNIIKLEKNMGLGKALEIGLKHCKYKYVARVDTDDINDYYRFELQLEMFSKNSNIDLVGSNIAEFFNSPDDIKFIREVPIDINNIKKMSKRRNPINHMTVMFRKKSVINAGSYKHLPYLEDYFLWVRMINKGYKLKNINDNLVYARTGESMFQRRSNFEYIKSWYKLQKYMYNVNMTNIFDFLINMVNIIFFIIIPPKLKKIIYSMFLRK</sequence>
<comment type="caution">
    <text evidence="6">The sequence shown here is derived from an EMBL/GenBank/DDBJ whole genome shotgun (WGS) entry which is preliminary data.</text>
</comment>
<feature type="domain" description="Glycosyltransferase 2-like" evidence="5">
    <location>
        <begin position="4"/>
        <end position="166"/>
    </location>
</feature>
<organism evidence="6 7">
    <name type="scientific">Halanaerobium congolense</name>
    <dbReference type="NCBI Taxonomy" id="54121"/>
    <lineage>
        <taxon>Bacteria</taxon>
        <taxon>Bacillati</taxon>
        <taxon>Bacillota</taxon>
        <taxon>Clostridia</taxon>
        <taxon>Halanaerobiales</taxon>
        <taxon>Halanaerobiaceae</taxon>
        <taxon>Halanaerobium</taxon>
    </lineage>
</organism>
<keyword evidence="2" id="KW-0328">Glycosyltransferase</keyword>
<dbReference type="PANTHER" id="PTHR43685">
    <property type="entry name" value="GLYCOSYLTRANSFERASE"/>
    <property type="match status" value="1"/>
</dbReference>
<keyword evidence="4" id="KW-0812">Transmembrane</keyword>
<dbReference type="RefSeq" id="WP_089655906.1">
    <property type="nucleotide sequence ID" value="NZ_FNDF01000018.1"/>
</dbReference>
<evidence type="ECO:0000256" key="3">
    <source>
        <dbReference type="ARBA" id="ARBA00022679"/>
    </source>
</evidence>
<evidence type="ECO:0000313" key="7">
    <source>
        <dbReference type="Proteomes" id="UP000295758"/>
    </source>
</evidence>
<dbReference type="Pfam" id="PF00535">
    <property type="entry name" value="Glycos_transf_2"/>
    <property type="match status" value="1"/>
</dbReference>
<evidence type="ECO:0000256" key="4">
    <source>
        <dbReference type="SAM" id="Phobius"/>
    </source>
</evidence>
<dbReference type="EMBL" id="SOAA01000023">
    <property type="protein sequence ID" value="TDS28054.1"/>
    <property type="molecule type" value="Genomic_DNA"/>
</dbReference>
<dbReference type="GO" id="GO:0016757">
    <property type="term" value="F:glycosyltransferase activity"/>
    <property type="evidence" value="ECO:0007669"/>
    <property type="project" value="UniProtKB-KW"/>
</dbReference>
<keyword evidence="3 6" id="KW-0808">Transferase</keyword>
<evidence type="ECO:0000256" key="1">
    <source>
        <dbReference type="ARBA" id="ARBA00006739"/>
    </source>
</evidence>
<gene>
    <name evidence="6" type="ORF">BY453_12332</name>
</gene>
<name>A0A4R7E4S8_9FIRM</name>
<reference evidence="6 7" key="1">
    <citation type="submission" date="2019-03" db="EMBL/GenBank/DDBJ databases">
        <title>Deep subsurface shale carbon reservoir microbial communities from Ohio and West Virginia, USA.</title>
        <authorList>
            <person name="Wrighton K."/>
        </authorList>
    </citation>
    <scope>NUCLEOTIDE SEQUENCE [LARGE SCALE GENOMIC DNA]</scope>
    <source>
        <strain evidence="6 7">UTICA-S4D12</strain>
    </source>
</reference>
<dbReference type="PANTHER" id="PTHR43685:SF5">
    <property type="entry name" value="GLYCOSYLTRANSFERASE EPSE-RELATED"/>
    <property type="match status" value="1"/>
</dbReference>
<protein>
    <submittedName>
        <fullName evidence="6">Glycosyl transferase family 2</fullName>
    </submittedName>
</protein>
<dbReference type="SUPFAM" id="SSF53448">
    <property type="entry name" value="Nucleotide-diphospho-sugar transferases"/>
    <property type="match status" value="1"/>
</dbReference>
<dbReference type="InterPro" id="IPR050834">
    <property type="entry name" value="Glycosyltransf_2"/>
</dbReference>
<dbReference type="Gene3D" id="3.90.550.10">
    <property type="entry name" value="Spore Coat Polysaccharide Biosynthesis Protein SpsA, Chain A"/>
    <property type="match status" value="1"/>
</dbReference>
<keyword evidence="4" id="KW-0472">Membrane</keyword>
<evidence type="ECO:0000256" key="2">
    <source>
        <dbReference type="ARBA" id="ARBA00022676"/>
    </source>
</evidence>
<feature type="transmembrane region" description="Helical" evidence="4">
    <location>
        <begin position="241"/>
        <end position="261"/>
    </location>
</feature>
<evidence type="ECO:0000259" key="5">
    <source>
        <dbReference type="Pfam" id="PF00535"/>
    </source>
</evidence>
<evidence type="ECO:0000313" key="6">
    <source>
        <dbReference type="EMBL" id="TDS28054.1"/>
    </source>
</evidence>
<dbReference type="AlphaFoldDB" id="A0A4R7E4S8"/>
<dbReference type="Proteomes" id="UP000295758">
    <property type="component" value="Unassembled WGS sequence"/>
</dbReference>
<dbReference type="InterPro" id="IPR001173">
    <property type="entry name" value="Glyco_trans_2-like"/>
</dbReference>
<proteinExistence type="inferred from homology"/>
<accession>A0A4R7E4S8</accession>